<evidence type="ECO:0000256" key="1">
    <source>
        <dbReference type="SAM" id="MobiDB-lite"/>
    </source>
</evidence>
<name>A0A8T1RAQ6_CARIL</name>
<evidence type="ECO:0000313" key="3">
    <source>
        <dbReference type="Proteomes" id="UP000811609"/>
    </source>
</evidence>
<organism evidence="2 3">
    <name type="scientific">Carya illinoinensis</name>
    <name type="common">Pecan</name>
    <dbReference type="NCBI Taxonomy" id="32201"/>
    <lineage>
        <taxon>Eukaryota</taxon>
        <taxon>Viridiplantae</taxon>
        <taxon>Streptophyta</taxon>
        <taxon>Embryophyta</taxon>
        <taxon>Tracheophyta</taxon>
        <taxon>Spermatophyta</taxon>
        <taxon>Magnoliopsida</taxon>
        <taxon>eudicotyledons</taxon>
        <taxon>Gunneridae</taxon>
        <taxon>Pentapetalae</taxon>
        <taxon>rosids</taxon>
        <taxon>fabids</taxon>
        <taxon>Fagales</taxon>
        <taxon>Juglandaceae</taxon>
        <taxon>Carya</taxon>
    </lineage>
</organism>
<dbReference type="PANTHER" id="PTHR33974:SF2">
    <property type="entry name" value="VASCULAR-RELATED UNKNOWN PROTEIN 1"/>
    <property type="match status" value="1"/>
</dbReference>
<dbReference type="PANTHER" id="PTHR33974">
    <property type="entry name" value="VASCULAR-RELATED UNKNOWN PROTEIN 1-RELATED"/>
    <property type="match status" value="1"/>
</dbReference>
<protein>
    <submittedName>
        <fullName evidence="2">Uncharacterized protein</fullName>
    </submittedName>
</protein>
<dbReference type="EMBL" id="CM031810">
    <property type="protein sequence ID" value="KAG6663997.1"/>
    <property type="molecule type" value="Genomic_DNA"/>
</dbReference>
<gene>
    <name evidence="2" type="ORF">CIPAW_02G060800</name>
</gene>
<proteinExistence type="predicted"/>
<evidence type="ECO:0000313" key="2">
    <source>
        <dbReference type="EMBL" id="KAG6663997.1"/>
    </source>
</evidence>
<reference evidence="2" key="1">
    <citation type="submission" date="2020-12" db="EMBL/GenBank/DDBJ databases">
        <title>WGS assembly of Carya illinoinensis cv. Pawnee.</title>
        <authorList>
            <person name="Platts A."/>
            <person name="Shu S."/>
            <person name="Wright S."/>
            <person name="Barry K."/>
            <person name="Edger P."/>
            <person name="Pires J.C."/>
            <person name="Schmutz J."/>
        </authorList>
    </citation>
    <scope>NUCLEOTIDE SEQUENCE</scope>
    <source>
        <tissue evidence="2">Leaf</tissue>
    </source>
</reference>
<comment type="caution">
    <text evidence="2">The sequence shown here is derived from an EMBL/GenBank/DDBJ whole genome shotgun (WGS) entry which is preliminary data.</text>
</comment>
<keyword evidence="3" id="KW-1185">Reference proteome</keyword>
<accession>A0A8T1RAQ6</accession>
<dbReference type="Proteomes" id="UP000811609">
    <property type="component" value="Chromosome 2"/>
</dbReference>
<dbReference type="AlphaFoldDB" id="A0A8T1RAQ6"/>
<feature type="region of interest" description="Disordered" evidence="1">
    <location>
        <begin position="1"/>
        <end position="26"/>
    </location>
</feature>
<dbReference type="GO" id="GO:0010089">
    <property type="term" value="P:xylem development"/>
    <property type="evidence" value="ECO:0007669"/>
    <property type="project" value="InterPro"/>
</dbReference>
<dbReference type="InterPro" id="IPR039280">
    <property type="entry name" value="VUP"/>
</dbReference>
<sequence length="105" mass="11501">MENSLSSSINKVVASKGTTNSPEESGWTTYFEDFSSYEGHNSSNSSLHTSFVVLEAASPTARKNSNSNLKISKRLSFKKIRTKIDSFDDSLEDTNNSPVRAFIAG</sequence>